<comment type="caution">
    <text evidence="2">The sequence shown here is derived from an EMBL/GenBank/DDBJ whole genome shotgun (WGS) entry which is preliminary data.</text>
</comment>
<dbReference type="RefSeq" id="WP_029099936.1">
    <property type="nucleotide sequence ID" value="NZ_JAPYYP010000010.1"/>
</dbReference>
<dbReference type="AlphaFoldDB" id="A0A9X3Z3F1"/>
<name>A0A9X3Z3F1_9BACL</name>
<feature type="transmembrane region" description="Helical" evidence="1">
    <location>
        <begin position="115"/>
        <end position="133"/>
    </location>
</feature>
<feature type="transmembrane region" description="Helical" evidence="1">
    <location>
        <begin position="50"/>
        <end position="71"/>
    </location>
</feature>
<feature type="transmembrane region" description="Helical" evidence="1">
    <location>
        <begin position="12"/>
        <end position="38"/>
    </location>
</feature>
<dbReference type="Proteomes" id="UP001151071">
    <property type="component" value="Unassembled WGS sequence"/>
</dbReference>
<keyword evidence="1" id="KW-1133">Transmembrane helix</keyword>
<keyword evidence="1" id="KW-0472">Membrane</keyword>
<proteinExistence type="predicted"/>
<evidence type="ECO:0000313" key="2">
    <source>
        <dbReference type="EMBL" id="MDA5108752.1"/>
    </source>
</evidence>
<dbReference type="Pfam" id="PF11877">
    <property type="entry name" value="DUF3397"/>
    <property type="match status" value="1"/>
</dbReference>
<sequence>MTVLGNLWSFVWAALTHVWALLTVFPFLGFPLAYLIVHAWKRDRRLAGRWAVNITNFLFIRAVVAAYGVIWPHALSAWWWVTVFFLVTVGLLSWLQVKWKGKLSLRKAGFSAWRLSFPLFGLVYVVLFAMGIVKTMSVV</sequence>
<organism evidence="2 3">
    <name type="scientific">Brevibacillus thermoruber</name>
    <dbReference type="NCBI Taxonomy" id="33942"/>
    <lineage>
        <taxon>Bacteria</taxon>
        <taxon>Bacillati</taxon>
        <taxon>Bacillota</taxon>
        <taxon>Bacilli</taxon>
        <taxon>Bacillales</taxon>
        <taxon>Paenibacillaceae</taxon>
        <taxon>Brevibacillus</taxon>
    </lineage>
</organism>
<gene>
    <name evidence="2" type="ORF">O3V59_10295</name>
</gene>
<feature type="transmembrane region" description="Helical" evidence="1">
    <location>
        <begin position="77"/>
        <end position="95"/>
    </location>
</feature>
<dbReference type="InterPro" id="IPR024515">
    <property type="entry name" value="DUF3397"/>
</dbReference>
<accession>A0A9X3Z3F1</accession>
<keyword evidence="3" id="KW-1185">Reference proteome</keyword>
<protein>
    <submittedName>
        <fullName evidence="2">DUF3397 domain-containing protein</fullName>
    </submittedName>
</protein>
<reference evidence="2" key="1">
    <citation type="submission" date="2022-12" db="EMBL/GenBank/DDBJ databases">
        <title>Draft genome sequence of the thermophilic strain Brevibacillus thermoruber HT42, isolated from Los Humeros, Puebla, Mexico, with biotechnological potential.</title>
        <authorList>
            <person name="Lara Sanchez J."/>
            <person name="Solis Palacios R."/>
            <person name="Bustos Baena A.S."/>
            <person name="Ruz Baez A.E."/>
            <person name="Espinosa Luna G."/>
            <person name="Oliart Ros R.M."/>
        </authorList>
    </citation>
    <scope>NUCLEOTIDE SEQUENCE</scope>
    <source>
        <strain evidence="2">HT42</strain>
    </source>
</reference>
<evidence type="ECO:0000256" key="1">
    <source>
        <dbReference type="SAM" id="Phobius"/>
    </source>
</evidence>
<dbReference type="EMBL" id="JAPYYP010000010">
    <property type="protein sequence ID" value="MDA5108752.1"/>
    <property type="molecule type" value="Genomic_DNA"/>
</dbReference>
<evidence type="ECO:0000313" key="3">
    <source>
        <dbReference type="Proteomes" id="UP001151071"/>
    </source>
</evidence>
<keyword evidence="1" id="KW-0812">Transmembrane</keyword>